<reference evidence="3" key="3">
    <citation type="submission" date="2025-09" db="UniProtKB">
        <authorList>
            <consortium name="Ensembl"/>
        </authorList>
    </citation>
    <scope>IDENTIFICATION</scope>
</reference>
<dbReference type="Ensembl" id="ENSOMYT00000148758.1">
    <property type="protein sequence ID" value="ENSOMYP00000121243.1"/>
    <property type="gene ID" value="ENSOMYG00000052184.1"/>
</dbReference>
<reference evidence="3" key="2">
    <citation type="submission" date="2025-08" db="UniProtKB">
        <authorList>
            <consortium name="Ensembl"/>
        </authorList>
    </citation>
    <scope>IDENTIFICATION</scope>
</reference>
<name>A0A8K9V5D1_ONCMY</name>
<reference evidence="3" key="1">
    <citation type="submission" date="2020-07" db="EMBL/GenBank/DDBJ databases">
        <title>A long reads based de novo assembly of the rainbow trout Arlee double haploid line genome.</title>
        <authorList>
            <person name="Gao G."/>
            <person name="Palti Y."/>
        </authorList>
    </citation>
    <scope>NUCLEOTIDE SEQUENCE [LARGE SCALE GENOMIC DNA]</scope>
</reference>
<dbReference type="PANTHER" id="PTHR15503">
    <property type="entry name" value="LDOC1 RELATED"/>
    <property type="match status" value="1"/>
</dbReference>
<protein>
    <recommendedName>
        <fullName evidence="2">DUF4939 domain-containing protein</fullName>
    </recommendedName>
</protein>
<dbReference type="InterPro" id="IPR032549">
    <property type="entry name" value="DUF4939"/>
</dbReference>
<feature type="region of interest" description="Disordered" evidence="1">
    <location>
        <begin position="57"/>
        <end position="89"/>
    </location>
</feature>
<proteinExistence type="predicted"/>
<dbReference type="Proteomes" id="UP000694395">
    <property type="component" value="Chromosome 17"/>
</dbReference>
<keyword evidence="4" id="KW-1185">Reference proteome</keyword>
<dbReference type="AlphaFoldDB" id="A0A8K9V5D1"/>
<sequence>MTDPAHPDQLRNAISSQRASIGRYEILLRGLMEGVQTLAERHAQALDMLLEQFRGSSGGQPATVVTPPPLSNLPVSSTAPPSTPPSRELQLPPPECFNGEPSTCRAFLAQCALIFEIQPSSFPSDRSKIAYLITRLSVRALNWATAVWEQQPVICSSLEGFVEELRKVVDAPFSRKEAARKLIHLQQDARTVTDYAVDFHTLAAESAWNPEVLFDMFLHVVLEEVKDELAARLLPTDFDSLIALIIRIDGQLRERRMERKFDFTHTSRDSTTPPSHPGSPRRSRGREHPRFPDLLRESPRRAEALFPEPMQLDRAGLSPAERQHRISTRSCLYYGTFGHFVSSCQVKDQAHR</sequence>
<evidence type="ECO:0000259" key="2">
    <source>
        <dbReference type="Pfam" id="PF16297"/>
    </source>
</evidence>
<feature type="domain" description="DUF4939" evidence="2">
    <location>
        <begin position="90"/>
        <end position="168"/>
    </location>
</feature>
<evidence type="ECO:0000313" key="3">
    <source>
        <dbReference type="Ensembl" id="ENSOMYP00000121243.1"/>
    </source>
</evidence>
<dbReference type="PANTHER" id="PTHR15503:SF36">
    <property type="entry name" value="RETROTRANSPOSON GAG-LIKE PROTEIN 5"/>
    <property type="match status" value="1"/>
</dbReference>
<evidence type="ECO:0000256" key="1">
    <source>
        <dbReference type="SAM" id="MobiDB-lite"/>
    </source>
</evidence>
<accession>A0A8K9V5D1</accession>
<feature type="region of interest" description="Disordered" evidence="1">
    <location>
        <begin position="261"/>
        <end position="294"/>
    </location>
</feature>
<dbReference type="InterPro" id="IPR032567">
    <property type="entry name" value="RTL1-rel"/>
</dbReference>
<dbReference type="Pfam" id="PF16297">
    <property type="entry name" value="DUF4939"/>
    <property type="match status" value="1"/>
</dbReference>
<evidence type="ECO:0000313" key="4">
    <source>
        <dbReference type="Proteomes" id="UP000694395"/>
    </source>
</evidence>
<dbReference type="GeneTree" id="ENSGT00950000183173"/>
<organism evidence="3 4">
    <name type="scientific">Oncorhynchus mykiss</name>
    <name type="common">Rainbow trout</name>
    <name type="synonym">Salmo gairdneri</name>
    <dbReference type="NCBI Taxonomy" id="8022"/>
    <lineage>
        <taxon>Eukaryota</taxon>
        <taxon>Metazoa</taxon>
        <taxon>Chordata</taxon>
        <taxon>Craniata</taxon>
        <taxon>Vertebrata</taxon>
        <taxon>Euteleostomi</taxon>
        <taxon>Actinopterygii</taxon>
        <taxon>Neopterygii</taxon>
        <taxon>Teleostei</taxon>
        <taxon>Protacanthopterygii</taxon>
        <taxon>Salmoniformes</taxon>
        <taxon>Salmonidae</taxon>
        <taxon>Salmoninae</taxon>
        <taxon>Oncorhynchus</taxon>
    </lineage>
</organism>